<dbReference type="OrthoDB" id="9178559at2"/>
<dbReference type="AlphaFoldDB" id="A0A4Y9SIR3"/>
<dbReference type="EMBL" id="SPVF01000080">
    <property type="protein sequence ID" value="TFW25026.1"/>
    <property type="molecule type" value="Genomic_DNA"/>
</dbReference>
<comment type="caution">
    <text evidence="2">The sequence shown here is derived from an EMBL/GenBank/DDBJ whole genome shotgun (WGS) entry which is preliminary data.</text>
</comment>
<gene>
    <name evidence="2" type="ORF">E4L96_05705</name>
</gene>
<dbReference type="Proteomes" id="UP000298438">
    <property type="component" value="Unassembled WGS sequence"/>
</dbReference>
<sequence length="199" mass="22679">MAISQLGERDRRRVLRHLLALEDHDRLLRFGSRLPDEQIEAYVNRIDFKRDTVYGVFNRVFKLVAMAHLAFAPKEQVGGQFDTEKPMIAEFGVSVLKQARGYGIGSKLFERAAMHCRNHDVDVLYMHYLTSNKAMVHIAKKAGMEVQREYGEADAYLKLLPASPGSVLQEALEEQYAMFDYTLKANARAAAKLFGVRKK</sequence>
<feature type="domain" description="N-acetyltransferase" evidence="1">
    <location>
        <begin position="13"/>
        <end position="163"/>
    </location>
</feature>
<dbReference type="Pfam" id="PF00583">
    <property type="entry name" value="Acetyltransf_1"/>
    <property type="match status" value="1"/>
</dbReference>
<organism evidence="2 3">
    <name type="scientific">Zemynaea arenosa</name>
    <dbReference type="NCBI Taxonomy" id="2561931"/>
    <lineage>
        <taxon>Bacteria</taxon>
        <taxon>Pseudomonadati</taxon>
        <taxon>Pseudomonadota</taxon>
        <taxon>Betaproteobacteria</taxon>
        <taxon>Burkholderiales</taxon>
        <taxon>Oxalobacteraceae</taxon>
        <taxon>Telluria group</taxon>
        <taxon>Zemynaea</taxon>
    </lineage>
</organism>
<dbReference type="RefSeq" id="WP_135206254.1">
    <property type="nucleotide sequence ID" value="NZ_SPVF01000080.1"/>
</dbReference>
<reference evidence="2 3" key="1">
    <citation type="submission" date="2019-03" db="EMBL/GenBank/DDBJ databases">
        <title>Draft Genome Sequence of Massilia arenosa sp. nov., a Novel Massilia Species Isolated from a Sandy-loam Maize Soil.</title>
        <authorList>
            <person name="Raths R."/>
            <person name="Peta V."/>
            <person name="Bucking H."/>
        </authorList>
    </citation>
    <scope>NUCLEOTIDE SEQUENCE [LARGE SCALE GENOMIC DNA]</scope>
    <source>
        <strain evidence="2 3">MC02</strain>
    </source>
</reference>
<dbReference type="InterPro" id="IPR016181">
    <property type="entry name" value="Acyl_CoA_acyltransferase"/>
</dbReference>
<protein>
    <submittedName>
        <fullName evidence="2">GNAT family N-acetyltransferase</fullName>
    </submittedName>
</protein>
<accession>A0A4Y9SIR3</accession>
<dbReference type="InterPro" id="IPR000182">
    <property type="entry name" value="GNAT_dom"/>
</dbReference>
<keyword evidence="3" id="KW-1185">Reference proteome</keyword>
<evidence type="ECO:0000313" key="2">
    <source>
        <dbReference type="EMBL" id="TFW25026.1"/>
    </source>
</evidence>
<keyword evidence="2" id="KW-0808">Transferase</keyword>
<dbReference type="Gene3D" id="3.40.630.30">
    <property type="match status" value="1"/>
</dbReference>
<name>A0A4Y9SIR3_9BURK</name>
<evidence type="ECO:0000313" key="3">
    <source>
        <dbReference type="Proteomes" id="UP000298438"/>
    </source>
</evidence>
<dbReference type="GO" id="GO:0016747">
    <property type="term" value="F:acyltransferase activity, transferring groups other than amino-acyl groups"/>
    <property type="evidence" value="ECO:0007669"/>
    <property type="project" value="InterPro"/>
</dbReference>
<proteinExistence type="predicted"/>
<dbReference type="PROSITE" id="PS51186">
    <property type="entry name" value="GNAT"/>
    <property type="match status" value="1"/>
</dbReference>
<evidence type="ECO:0000259" key="1">
    <source>
        <dbReference type="PROSITE" id="PS51186"/>
    </source>
</evidence>
<dbReference type="SUPFAM" id="SSF55729">
    <property type="entry name" value="Acyl-CoA N-acyltransferases (Nat)"/>
    <property type="match status" value="1"/>
</dbReference>